<dbReference type="GO" id="GO:1990961">
    <property type="term" value="P:xenobiotic detoxification by transmembrane export across the plasma membrane"/>
    <property type="evidence" value="ECO:0007669"/>
    <property type="project" value="InterPro"/>
</dbReference>
<feature type="coiled-coil region" evidence="3">
    <location>
        <begin position="142"/>
        <end position="240"/>
    </location>
</feature>
<keyword evidence="8" id="KW-1185">Reference proteome</keyword>
<evidence type="ECO:0000259" key="6">
    <source>
        <dbReference type="Pfam" id="PF25973"/>
    </source>
</evidence>
<dbReference type="PANTHER" id="PTHR30469">
    <property type="entry name" value="MULTIDRUG RESISTANCE PROTEIN MDTA"/>
    <property type="match status" value="1"/>
</dbReference>
<dbReference type="EMBL" id="AMRG01000001">
    <property type="protein sequence ID" value="EKE87558.1"/>
    <property type="molecule type" value="Genomic_DNA"/>
</dbReference>
<dbReference type="Gene3D" id="2.40.30.170">
    <property type="match status" value="1"/>
</dbReference>
<dbReference type="PATRIC" id="fig|740709.3.peg.130"/>
<feature type="transmembrane region" description="Helical" evidence="4">
    <location>
        <begin position="29"/>
        <end position="46"/>
    </location>
</feature>
<evidence type="ECO:0000256" key="3">
    <source>
        <dbReference type="SAM" id="Coils"/>
    </source>
</evidence>
<evidence type="ECO:0000256" key="4">
    <source>
        <dbReference type="SAM" id="Phobius"/>
    </source>
</evidence>
<dbReference type="eggNOG" id="COG0845">
    <property type="taxonomic scope" value="Bacteria"/>
</dbReference>
<evidence type="ECO:0000313" key="7">
    <source>
        <dbReference type="EMBL" id="EKE87558.1"/>
    </source>
</evidence>
<feature type="domain" description="CusB-like beta-barrel" evidence="5">
    <location>
        <begin position="283"/>
        <end position="354"/>
    </location>
</feature>
<dbReference type="STRING" id="740709.A10D4_00650"/>
<evidence type="ECO:0000313" key="8">
    <source>
        <dbReference type="Proteomes" id="UP000014115"/>
    </source>
</evidence>
<proteinExistence type="inferred from homology"/>
<dbReference type="Proteomes" id="UP000014115">
    <property type="component" value="Unassembled WGS sequence"/>
</dbReference>
<reference evidence="7 8" key="1">
    <citation type="journal article" date="2012" name="J. Bacteriol.">
        <title>Genome Sequence of Idiomarina xiamenensis Type Strain 10-D-4.</title>
        <authorList>
            <person name="Lai Q."/>
            <person name="Wang L."/>
            <person name="Wang W."/>
            <person name="Shao Z."/>
        </authorList>
    </citation>
    <scope>NUCLEOTIDE SEQUENCE [LARGE SCALE GENOMIC DNA]</scope>
    <source>
        <strain evidence="7 8">10-D-4</strain>
    </source>
</reference>
<dbReference type="SUPFAM" id="SSF111369">
    <property type="entry name" value="HlyD-like secretion proteins"/>
    <property type="match status" value="1"/>
</dbReference>
<dbReference type="PANTHER" id="PTHR30469:SF38">
    <property type="entry name" value="HLYD FAMILY SECRETION PROTEIN"/>
    <property type="match status" value="1"/>
</dbReference>
<dbReference type="GO" id="GO:0030313">
    <property type="term" value="C:cell envelope"/>
    <property type="evidence" value="ECO:0007669"/>
    <property type="project" value="UniProtKB-SubCell"/>
</dbReference>
<dbReference type="Gene3D" id="2.40.50.100">
    <property type="match status" value="1"/>
</dbReference>
<dbReference type="InterPro" id="IPR058647">
    <property type="entry name" value="BSH_CzcB-like"/>
</dbReference>
<keyword evidence="4" id="KW-0812">Transmembrane</keyword>
<dbReference type="InterPro" id="IPR006143">
    <property type="entry name" value="RND_pump_MFP"/>
</dbReference>
<dbReference type="OrthoDB" id="9789643at2"/>
<evidence type="ECO:0000256" key="2">
    <source>
        <dbReference type="ARBA" id="ARBA00023054"/>
    </source>
</evidence>
<dbReference type="Pfam" id="PF25954">
    <property type="entry name" value="Beta-barrel_RND_2"/>
    <property type="match status" value="1"/>
</dbReference>
<evidence type="ECO:0000256" key="1">
    <source>
        <dbReference type="ARBA" id="ARBA00009477"/>
    </source>
</evidence>
<protein>
    <submittedName>
        <fullName evidence="7">Acriflavin resistance protein</fullName>
    </submittedName>
</protein>
<keyword evidence="2 3" id="KW-0175">Coiled coil</keyword>
<organism evidence="7 8">
    <name type="scientific">Idiomarina xiamenensis 10-D-4</name>
    <dbReference type="NCBI Taxonomy" id="740709"/>
    <lineage>
        <taxon>Bacteria</taxon>
        <taxon>Pseudomonadati</taxon>
        <taxon>Pseudomonadota</taxon>
        <taxon>Gammaproteobacteria</taxon>
        <taxon>Alteromonadales</taxon>
        <taxon>Idiomarinaceae</taxon>
        <taxon>Idiomarina</taxon>
    </lineage>
</organism>
<dbReference type="RefSeq" id="WP_008487063.1">
    <property type="nucleotide sequence ID" value="NZ_AMRG01000001.1"/>
</dbReference>
<dbReference type="GO" id="GO:0015562">
    <property type="term" value="F:efflux transmembrane transporter activity"/>
    <property type="evidence" value="ECO:0007669"/>
    <property type="project" value="TreeGrafter"/>
</dbReference>
<accession>K2KHY9</accession>
<dbReference type="GO" id="GO:1990281">
    <property type="term" value="C:efflux pump complex"/>
    <property type="evidence" value="ECO:0007669"/>
    <property type="project" value="TreeGrafter"/>
</dbReference>
<dbReference type="NCBIfam" id="TIGR01730">
    <property type="entry name" value="RND_mfp"/>
    <property type="match status" value="1"/>
</dbReference>
<evidence type="ECO:0000259" key="5">
    <source>
        <dbReference type="Pfam" id="PF25954"/>
    </source>
</evidence>
<comment type="similarity">
    <text evidence="1">Belongs to the membrane fusion protein (MFP) (TC 8.A.1) family.</text>
</comment>
<keyword evidence="4" id="KW-1133">Transmembrane helix</keyword>
<sequence>MMNKKIETLNELRIDRSATPAKPSLGRRLMPLAIVAVAGIAGYGFWQASESTAMANQQQQQISASQQNSQVMVQSDDAVQINAKQGGADNTQQSSFSVNNSVLEASGHITAQRVATVSAKIIGLIEEVYVDEGTAVEAGQALARLDARIAELDLKLAQNRRQQYQAEVKKSRAEIRDTERQIKRYQSLAEQHFSNQSELDSLRIDLDVLQSNLTIARANVAQNELEVEQLQKRLDDHTIRAPFSGVVTIKNAQPGEIISPSSAGGGYTRTGICTIVDMSSLEIEVDVNEAFLDKIYEGQPVKAQLYAYDDWMFDGKVKKIVPTVDRAKATVRVRIEILKASERILPNMAVRVSFIDGVRLASEGGKGR</sequence>
<dbReference type="GO" id="GO:1990195">
    <property type="term" value="C:macrolide transmembrane transporter complex"/>
    <property type="evidence" value="ECO:0007669"/>
    <property type="project" value="InterPro"/>
</dbReference>
<dbReference type="InterPro" id="IPR058792">
    <property type="entry name" value="Beta-barrel_RND_2"/>
</dbReference>
<keyword evidence="4" id="KW-0472">Membrane</keyword>
<gene>
    <name evidence="7" type="ORF">A10D4_00650</name>
</gene>
<dbReference type="Gene3D" id="6.10.140.1990">
    <property type="match status" value="1"/>
</dbReference>
<dbReference type="Pfam" id="PF25973">
    <property type="entry name" value="BSH_CzcB"/>
    <property type="match status" value="1"/>
</dbReference>
<name>K2KHY9_9GAMM</name>
<dbReference type="InterPro" id="IPR030190">
    <property type="entry name" value="MacA_alpha-hairpin_sf"/>
</dbReference>
<dbReference type="GO" id="GO:0019898">
    <property type="term" value="C:extrinsic component of membrane"/>
    <property type="evidence" value="ECO:0007669"/>
    <property type="project" value="InterPro"/>
</dbReference>
<dbReference type="AlphaFoldDB" id="K2KHY9"/>
<feature type="domain" description="CzcB-like barrel-sandwich hybrid" evidence="6">
    <location>
        <begin position="113"/>
        <end position="260"/>
    </location>
</feature>
<comment type="caution">
    <text evidence="7">The sequence shown here is derived from an EMBL/GenBank/DDBJ whole genome shotgun (WGS) entry which is preliminary data.</text>
</comment>